<organism evidence="4 5">
    <name type="scientific">Urechidicola vernalis</name>
    <dbReference type="NCBI Taxonomy" id="3075600"/>
    <lineage>
        <taxon>Bacteria</taxon>
        <taxon>Pseudomonadati</taxon>
        <taxon>Bacteroidota</taxon>
        <taxon>Flavobacteriia</taxon>
        <taxon>Flavobacteriales</taxon>
        <taxon>Flavobacteriaceae</taxon>
        <taxon>Urechidicola</taxon>
    </lineage>
</organism>
<dbReference type="Proteomes" id="UP001252186">
    <property type="component" value="Unassembled WGS sequence"/>
</dbReference>
<keyword evidence="2 4" id="KW-0560">Oxidoreductase</keyword>
<proteinExistence type="predicted"/>
<evidence type="ECO:0000256" key="1">
    <source>
        <dbReference type="ARBA" id="ARBA00022723"/>
    </source>
</evidence>
<dbReference type="RefSeq" id="WP_311593157.1">
    <property type="nucleotide sequence ID" value="NZ_JAVRHV010000003.1"/>
</dbReference>
<dbReference type="GO" id="GO:0050570">
    <property type="term" value="F:4-hydroxythreonine-4-phosphate dehydrogenase activity"/>
    <property type="evidence" value="ECO:0007669"/>
    <property type="project" value="UniProtKB-EC"/>
</dbReference>
<dbReference type="EMBL" id="JAVRHV010000003">
    <property type="protein sequence ID" value="MDT0553171.1"/>
    <property type="molecule type" value="Genomic_DNA"/>
</dbReference>
<evidence type="ECO:0000256" key="2">
    <source>
        <dbReference type="ARBA" id="ARBA00023002"/>
    </source>
</evidence>
<reference evidence="4 5" key="1">
    <citation type="submission" date="2023-09" db="EMBL/GenBank/DDBJ databases">
        <authorList>
            <person name="Rey-Velasco X."/>
        </authorList>
    </citation>
    <scope>NUCLEOTIDE SEQUENCE [LARGE SCALE GENOMIC DNA]</scope>
    <source>
        <strain evidence="4 5">P050</strain>
    </source>
</reference>
<dbReference type="NCBIfam" id="TIGR00557">
    <property type="entry name" value="pdxA"/>
    <property type="match status" value="1"/>
</dbReference>
<comment type="caution">
    <text evidence="4">The sequence shown here is derived from an EMBL/GenBank/DDBJ whole genome shotgun (WGS) entry which is preliminary data.</text>
</comment>
<dbReference type="Pfam" id="PF04166">
    <property type="entry name" value="PdxA"/>
    <property type="match status" value="1"/>
</dbReference>
<evidence type="ECO:0000313" key="4">
    <source>
        <dbReference type="EMBL" id="MDT0553171.1"/>
    </source>
</evidence>
<name>A0ABU2Y4S0_9FLAO</name>
<evidence type="ECO:0000256" key="3">
    <source>
        <dbReference type="ARBA" id="ARBA00023027"/>
    </source>
</evidence>
<dbReference type="EC" id="1.1.1.262" evidence="4"/>
<protein>
    <submittedName>
        <fullName evidence="4">4-hydroxythreonine-4-phosphate dehydrogenase PdxA</fullName>
        <ecNumber evidence="4">1.1.1.262</ecNumber>
    </submittedName>
</protein>
<dbReference type="PANTHER" id="PTHR30004:SF6">
    <property type="entry name" value="D-THREONATE 4-PHOSPHATE DEHYDROGENASE"/>
    <property type="match status" value="1"/>
</dbReference>
<keyword evidence="5" id="KW-1185">Reference proteome</keyword>
<keyword evidence="1" id="KW-0479">Metal-binding</keyword>
<dbReference type="PANTHER" id="PTHR30004">
    <property type="entry name" value="4-HYDROXYTHREONINE-4-PHOSPHATE DEHYDROGENASE"/>
    <property type="match status" value="1"/>
</dbReference>
<accession>A0ABU2Y4S0</accession>
<dbReference type="Gene3D" id="3.40.718.10">
    <property type="entry name" value="Isopropylmalate Dehydrogenase"/>
    <property type="match status" value="1"/>
</dbReference>
<dbReference type="InterPro" id="IPR005255">
    <property type="entry name" value="PdxA_fam"/>
</dbReference>
<dbReference type="SUPFAM" id="SSF53659">
    <property type="entry name" value="Isocitrate/Isopropylmalate dehydrogenase-like"/>
    <property type="match status" value="1"/>
</dbReference>
<gene>
    <name evidence="4" type="primary">pdxA</name>
    <name evidence="4" type="ORF">RM519_07940</name>
</gene>
<sequence length="347" mass="37964">MEATDKIKVGISLGDINGIGIEVILKAFNDKRMLDFCTPILFGSSKVVAFYKKEVAPNIQIQVISDIKQVVDGKINVLNVWKEDVEVSPGHSNEIGGKYSFLSLKSAVKSLKEGFVDTLVTAPINKENIQSDDFHFAGHTEYLESELKGSSLMILMTDELKVGLVTGHIPVSEISSAITEDLITQKVKVLYNSLIQDFGIERPKIALLGLNPHCGDNGVIGKEDEEVIKPTVQKIQDGGKLVYGPYAADGFFGSKAYKNFDAVLAMYHDQGLAPFKSLSFGNGVNYTAGLDKVRTSPDHGTGFDISGKGMADESSFKEALFSAIEIHRNRVNFKELTQNVLKVSKRK</sequence>
<evidence type="ECO:0000313" key="5">
    <source>
        <dbReference type="Proteomes" id="UP001252186"/>
    </source>
</evidence>
<keyword evidence="3" id="KW-0520">NAD</keyword>